<organism evidence="2">
    <name type="scientific">Trypanosoma brucei equiperdum</name>
    <dbReference type="NCBI Taxonomy" id="630700"/>
    <lineage>
        <taxon>Eukaryota</taxon>
        <taxon>Discoba</taxon>
        <taxon>Euglenozoa</taxon>
        <taxon>Kinetoplastea</taxon>
        <taxon>Metakinetoplastina</taxon>
        <taxon>Trypanosomatida</taxon>
        <taxon>Trypanosomatidae</taxon>
        <taxon>Trypanosoma</taxon>
    </lineage>
</organism>
<accession>A0A3L6KV30</accession>
<feature type="compositionally biased region" description="Polar residues" evidence="1">
    <location>
        <begin position="638"/>
        <end position="654"/>
    </location>
</feature>
<evidence type="ECO:0000313" key="2">
    <source>
        <dbReference type="EMBL" id="RHW68254.1"/>
    </source>
</evidence>
<evidence type="ECO:0000256" key="1">
    <source>
        <dbReference type="SAM" id="MobiDB-lite"/>
    </source>
</evidence>
<gene>
    <name evidence="2" type="ORF">DPX39_110048200</name>
</gene>
<feature type="compositionally biased region" description="Basic residues" evidence="1">
    <location>
        <begin position="776"/>
        <end position="787"/>
    </location>
</feature>
<feature type="compositionally biased region" description="Low complexity" evidence="1">
    <location>
        <begin position="1"/>
        <end position="15"/>
    </location>
</feature>
<feature type="compositionally biased region" description="Polar residues" evidence="1">
    <location>
        <begin position="329"/>
        <end position="349"/>
    </location>
</feature>
<feature type="region of interest" description="Disordered" evidence="1">
    <location>
        <begin position="1535"/>
        <end position="1564"/>
    </location>
</feature>
<feature type="compositionally biased region" description="Polar residues" evidence="1">
    <location>
        <begin position="606"/>
        <end position="615"/>
    </location>
</feature>
<feature type="region of interest" description="Disordered" evidence="1">
    <location>
        <begin position="315"/>
        <end position="349"/>
    </location>
</feature>
<name>A0A3L6KV30_9TRYP</name>
<feature type="region of interest" description="Disordered" evidence="1">
    <location>
        <begin position="1039"/>
        <end position="1127"/>
    </location>
</feature>
<dbReference type="Proteomes" id="UP000266743">
    <property type="component" value="Chromosome 11"/>
</dbReference>
<feature type="region of interest" description="Disordered" evidence="1">
    <location>
        <begin position="592"/>
        <end position="667"/>
    </location>
</feature>
<feature type="compositionally biased region" description="Polar residues" evidence="1">
    <location>
        <begin position="695"/>
        <end position="709"/>
    </location>
</feature>
<reference evidence="2" key="1">
    <citation type="submission" date="2018-09" db="EMBL/GenBank/DDBJ databases">
        <title>whole genome sequence of T. equiperdum IVM-t1 strain.</title>
        <authorList>
            <person name="Suganuma K."/>
        </authorList>
    </citation>
    <scope>NUCLEOTIDE SEQUENCE [LARGE SCALE GENOMIC DNA]</scope>
    <source>
        <strain evidence="2">IVM-t1</strain>
    </source>
</reference>
<feature type="compositionally biased region" description="Low complexity" evidence="1">
    <location>
        <begin position="1103"/>
        <end position="1116"/>
    </location>
</feature>
<proteinExistence type="predicted"/>
<feature type="compositionally biased region" description="Polar residues" evidence="1">
    <location>
        <begin position="1535"/>
        <end position="1563"/>
    </location>
</feature>
<feature type="region of interest" description="Disordered" evidence="1">
    <location>
        <begin position="1"/>
        <end position="39"/>
    </location>
</feature>
<sequence>MRRASVAVTPSTSSVLGGGASTTGTVDPTTGTSGASCQSVPRLAHRSVMDTEDGLTSPKPRPQDIVVTKSNPTLRASAVRPTLAASSGAHIRRRPPSVPDRAVCPHFATPVLSTLWRDMVEHRTDPSPAPRCSRKRRSTTSATAPLARMPSAVLRGSGEQSRGKAVGQIIEEVGRARSLRRVTNDRKGGSLLSMHATNTFNGQRHLLSPVKGSLGTARPPIVLDAKQNTRSRSMRMKLQEVTPSNNDEMRKEVVSCYRKLCEEVGQSPQESWIAAVLGEKTDITSDSNVGLPIGDRSTANDSVCASASASGRNIDLSLKRMPSGPALSAKSQSSVEGRQKSKGTSKIQGCSTVKAPSIASTTKFTNLASGANVLRDESLRRMIAYCDHLRPYSSKMEQLKQRRQDVRESLNRFLEVCNKKQDGLHEDRALDSEQAADNDSSKSLTISALQSRADSLTSGLKELQRCNVRLLLCLSNLSCEVRRPLGSISGDAGPTSNDQQQEIVKACSVPAVPQIQSVPKASASLTSINLPTGIPAAYLHFLRSQERIIVQELSELCNRVRSALAEGTNISTADEGLLETPLFLPSTWSASTNSGRAVKDRKLSEQKLQPKTGGNLSAAARRAVHASSAPASKPLTRFASSTKGSEHNYSTSRCADSHRTVDSSSTTHASDVHLPFVGVAFADWANTSDDEKESSLNSTYPQRNDSTARSPRLVIGGGKRRLSFDTATEKHIRSTTSANGALANKFCRARSSAAVLMGSKKVTPKLNAKNASPTRTAKRSKTKHSKKSSTPAVEGAITAAQIKQAEATWETIQGLALRNSTSGNLGSPTQSLSIQLATVPSAVDEGRDGNDMSIIGERVSPAEAAGDFRATGPSNQEILSTRKEQLPLLGKEYNTPVCQGVEVISVDENHRRVHAAQVIERFLLRCVRQRAQHTDKQKKKGKEETMVKETEAATAKPFSAPMDSVFLCGSEACNQMAARIAHCWRRYKSRLEIKQLQKQRWEDEHQQQRLQHRNVMAARLQSFFIVNLAVRRRRRLLQQKQEEAPKPAVANSTHEKSTKPSTPNAKTNKENGGSPAPTMRERFDRTREKRKSLLRDHHDRTELSTTSSSASTKSHTGAPMKSLKTRTQSATSLVKNKSDTRATAVPPLHLKSSGLSTHAAYNYHPDTVTLKVGMLHRLLRAPKPLVYALRVMCSRYESRPYSAYDVLASCDWRTVKDDVEEAAEHNEENRGKDGNAEEMAETASIISGDSSVHAFENMMPTSKPRSSDDLYLQIKSYRAIYNSPSLKVKGNVKDGNGTPSSFLNMFSTHPPSVRVDSFVDTNELRFLEPIPKSLPRPFEHWSIALSLQQRVFTAAAIYAWKLIFSHTPHDDYKQRMLDTREEQEARLDRVEQRNRMILACYCVRSESEWLREASADLNFVGRIWNPKRSLDPNDPDFERHCLETYEFVENFLYQCFPTLSTLEDVPTFLMGAGIYFMMQATLTKLEAGEGAESFVAVGRLDENTSSLNAQQRECLFVYEFLNLIDTLSFWHSQSKGKSNDASPTGKSSSKQPGTAAAGSTQTETSDDDFISWRAHLERSVNAILGASSTGVGTSATTDSLTNLDGNITDSSDCPPIRLVKCPSSNVVAGEKVSMERFSLAYPSGFLVGLSERLMRCLVGVKLDLDVCEDLDVAM</sequence>
<feature type="compositionally biased region" description="Low complexity" evidence="1">
    <location>
        <begin position="617"/>
        <end position="632"/>
    </location>
</feature>
<feature type="region of interest" description="Disordered" evidence="1">
    <location>
        <begin position="122"/>
        <end position="146"/>
    </location>
</feature>
<dbReference type="EMBL" id="QSBY01000011">
    <property type="protein sequence ID" value="RHW68254.1"/>
    <property type="molecule type" value="Genomic_DNA"/>
</dbReference>
<feature type="region of interest" description="Disordered" evidence="1">
    <location>
        <begin position="688"/>
        <end position="719"/>
    </location>
</feature>
<feature type="compositionally biased region" description="Low complexity" evidence="1">
    <location>
        <begin position="22"/>
        <end position="34"/>
    </location>
</feature>
<feature type="compositionally biased region" description="Basic and acidic residues" evidence="1">
    <location>
        <begin position="1079"/>
        <end position="1102"/>
    </location>
</feature>
<comment type="caution">
    <text evidence="2">The sequence shown here is derived from an EMBL/GenBank/DDBJ whole genome shotgun (WGS) entry which is preliminary data.</text>
</comment>
<feature type="region of interest" description="Disordered" evidence="1">
    <location>
        <begin position="758"/>
        <end position="793"/>
    </location>
</feature>
<protein>
    <submittedName>
        <fullName evidence="2">Uncharacterized protein</fullName>
    </submittedName>
</protein>